<reference evidence="2 3" key="1">
    <citation type="journal article" date="2015" name="Int. J. Syst. Evol. Microbiol.">
        <title>Halomonas salicampi sp. nov., a halotolerant and alkalitolerant bacterium isolated from a saltern soil.</title>
        <authorList>
            <person name="Lee J.C."/>
            <person name="Kim Y.S."/>
            <person name="Yun B.S."/>
            <person name="Whang K.S."/>
        </authorList>
    </citation>
    <scope>NUCLEOTIDE SEQUENCE [LARGE SCALE GENOMIC DNA]</scope>
    <source>
        <strain evidence="2 3">BH103</strain>
    </source>
</reference>
<organism evidence="2 3">
    <name type="scientific">Vreelandella salicampi</name>
    <dbReference type="NCBI Taxonomy" id="1449798"/>
    <lineage>
        <taxon>Bacteria</taxon>
        <taxon>Pseudomonadati</taxon>
        <taxon>Pseudomonadota</taxon>
        <taxon>Gammaproteobacteria</taxon>
        <taxon>Oceanospirillales</taxon>
        <taxon>Halomonadaceae</taxon>
        <taxon>Vreelandella</taxon>
    </lineage>
</organism>
<dbReference type="EMBL" id="JACCDF010000015">
    <property type="protein sequence ID" value="NYS62109.1"/>
    <property type="molecule type" value="Genomic_DNA"/>
</dbReference>
<dbReference type="AlphaFoldDB" id="A0A7Z0RVZ4"/>
<dbReference type="PROSITE" id="PS51318">
    <property type="entry name" value="TAT"/>
    <property type="match status" value="1"/>
</dbReference>
<keyword evidence="1" id="KW-0732">Signal</keyword>
<dbReference type="Proteomes" id="UP000586119">
    <property type="component" value="Unassembled WGS sequence"/>
</dbReference>
<accession>A0A7Z0RVZ4</accession>
<comment type="caution">
    <text evidence="2">The sequence shown here is derived from an EMBL/GenBank/DDBJ whole genome shotgun (WGS) entry which is preliminary data.</text>
</comment>
<feature type="chain" id="PRO_5031524991" description="Twin-arginine translocation pathway signal" evidence="1">
    <location>
        <begin position="29"/>
        <end position="180"/>
    </location>
</feature>
<evidence type="ECO:0000313" key="3">
    <source>
        <dbReference type="Proteomes" id="UP000586119"/>
    </source>
</evidence>
<protein>
    <recommendedName>
        <fullName evidence="4">Twin-arginine translocation pathway signal</fullName>
    </recommendedName>
</protein>
<keyword evidence="3" id="KW-1185">Reference proteome</keyword>
<proteinExistence type="predicted"/>
<dbReference type="InterPro" id="IPR006311">
    <property type="entry name" value="TAT_signal"/>
</dbReference>
<evidence type="ECO:0000313" key="2">
    <source>
        <dbReference type="EMBL" id="NYS62109.1"/>
    </source>
</evidence>
<gene>
    <name evidence="2" type="ORF">HZS81_15225</name>
</gene>
<evidence type="ECO:0000256" key="1">
    <source>
        <dbReference type="SAM" id="SignalP"/>
    </source>
</evidence>
<dbReference type="RefSeq" id="WP_179931372.1">
    <property type="nucleotide sequence ID" value="NZ_JACCDF010000015.1"/>
</dbReference>
<sequence length="180" mass="19337">MKLTRRQLLKNSLLMGAAAPLSLGAAWASDAGHPNAPFHGDIRLYGVEHSTTELGLGLRQQGFAPRYEGRLDPLALSALPSGTLIAGFTDEAGVVLLTSLLAGRGRIIALGRHEAEHHWLLSHRGSVSEPLAVESGSWQVSFGRAYARLALASGRDRHTHQFPRAETNSDASELSFLVKV</sequence>
<feature type="signal peptide" evidence="1">
    <location>
        <begin position="1"/>
        <end position="28"/>
    </location>
</feature>
<evidence type="ECO:0008006" key="4">
    <source>
        <dbReference type="Google" id="ProtNLM"/>
    </source>
</evidence>
<name>A0A7Z0RVZ4_9GAMM</name>